<name>A0A418WU56_9PROT</name>
<feature type="region of interest" description="Disordered" evidence="1">
    <location>
        <begin position="114"/>
        <end position="218"/>
    </location>
</feature>
<comment type="caution">
    <text evidence="2">The sequence shown here is derived from an EMBL/GenBank/DDBJ whole genome shotgun (WGS) entry which is preliminary data.</text>
</comment>
<feature type="compositionally biased region" description="Low complexity" evidence="1">
    <location>
        <begin position="130"/>
        <end position="196"/>
    </location>
</feature>
<gene>
    <name evidence="2" type="ORF">D3874_02960</name>
</gene>
<evidence type="ECO:0000313" key="3">
    <source>
        <dbReference type="Proteomes" id="UP000284605"/>
    </source>
</evidence>
<dbReference type="AlphaFoldDB" id="A0A418WU56"/>
<keyword evidence="3" id="KW-1185">Reference proteome</keyword>
<reference evidence="2 3" key="1">
    <citation type="submission" date="2018-09" db="EMBL/GenBank/DDBJ databases">
        <authorList>
            <person name="Zhu H."/>
        </authorList>
    </citation>
    <scope>NUCLEOTIDE SEQUENCE [LARGE SCALE GENOMIC DNA]</scope>
    <source>
        <strain evidence="2 3">K1W22B-8</strain>
    </source>
</reference>
<organism evidence="2 3">
    <name type="scientific">Oleomonas cavernae</name>
    <dbReference type="NCBI Taxonomy" id="2320859"/>
    <lineage>
        <taxon>Bacteria</taxon>
        <taxon>Pseudomonadati</taxon>
        <taxon>Pseudomonadota</taxon>
        <taxon>Alphaproteobacteria</taxon>
        <taxon>Acetobacterales</taxon>
        <taxon>Acetobacteraceae</taxon>
        <taxon>Oleomonas</taxon>
    </lineage>
</organism>
<dbReference type="EMBL" id="QYUK01000008">
    <property type="protein sequence ID" value="RJF94790.1"/>
    <property type="molecule type" value="Genomic_DNA"/>
</dbReference>
<dbReference type="Proteomes" id="UP000284605">
    <property type="component" value="Unassembled WGS sequence"/>
</dbReference>
<protein>
    <submittedName>
        <fullName evidence="2">Uncharacterized protein</fullName>
    </submittedName>
</protein>
<sequence>MDPGNTCPACIGLLCWQQRYRRRFAIGHRRYTRHCCRIGTGATQGRGRSCPGRAREGLGYAGAHRLPGRRAEVQVAEAPPGRQSRLVGRRIQTQMGPGRALSDGRARLCQAALHPGRGDRAGPKGTGSTAPKPAKAPAPAAKAAKPAKSAASVQPPAKAAAPAPAKAAPPVTKATQPPAKAAQATAKATQAPAKAPSGEAKSLPPFRYPANRFAKKGN</sequence>
<evidence type="ECO:0000256" key="1">
    <source>
        <dbReference type="SAM" id="MobiDB-lite"/>
    </source>
</evidence>
<evidence type="ECO:0000313" key="2">
    <source>
        <dbReference type="EMBL" id="RJF94790.1"/>
    </source>
</evidence>
<proteinExistence type="predicted"/>
<accession>A0A418WU56</accession>